<feature type="transmembrane region" description="Helical" evidence="1">
    <location>
        <begin position="336"/>
        <end position="359"/>
    </location>
</feature>
<dbReference type="Proteomes" id="UP000199518">
    <property type="component" value="Unassembled WGS sequence"/>
</dbReference>
<dbReference type="RefSeq" id="WP_092051305.1">
    <property type="nucleotide sequence ID" value="NZ_FOQD01000010.1"/>
</dbReference>
<organism evidence="2 3">
    <name type="scientific">Planctomicrobium piriforme</name>
    <dbReference type="NCBI Taxonomy" id="1576369"/>
    <lineage>
        <taxon>Bacteria</taxon>
        <taxon>Pseudomonadati</taxon>
        <taxon>Planctomycetota</taxon>
        <taxon>Planctomycetia</taxon>
        <taxon>Planctomycetales</taxon>
        <taxon>Planctomycetaceae</taxon>
        <taxon>Planctomicrobium</taxon>
    </lineage>
</organism>
<dbReference type="PANTHER" id="PTHR43044:SF1">
    <property type="entry name" value="QUINOL:CYTOCHROME C OXIDOREDUCTASE QUINONE-BINDING SUBUNIT 2"/>
    <property type="match status" value="1"/>
</dbReference>
<gene>
    <name evidence="2" type="ORF">SAMN05421753_110157</name>
</gene>
<feature type="transmembrane region" description="Helical" evidence="1">
    <location>
        <begin position="278"/>
        <end position="300"/>
    </location>
</feature>
<dbReference type="STRING" id="1576369.SAMN05421753_110157"/>
<keyword evidence="3" id="KW-1185">Reference proteome</keyword>
<dbReference type="EMBL" id="FOQD01000010">
    <property type="protein sequence ID" value="SFI58899.1"/>
    <property type="molecule type" value="Genomic_DNA"/>
</dbReference>
<feature type="transmembrane region" description="Helical" evidence="1">
    <location>
        <begin position="85"/>
        <end position="110"/>
    </location>
</feature>
<name>A0A1I3JFA8_9PLAN</name>
<keyword evidence="1" id="KW-1133">Transmembrane helix</keyword>
<keyword evidence="1" id="KW-0812">Transmembrane</keyword>
<feature type="transmembrane region" description="Helical" evidence="1">
    <location>
        <begin position="42"/>
        <end position="65"/>
    </location>
</feature>
<evidence type="ECO:0008006" key="4">
    <source>
        <dbReference type="Google" id="ProtNLM"/>
    </source>
</evidence>
<feature type="transmembrane region" description="Helical" evidence="1">
    <location>
        <begin position="237"/>
        <end position="258"/>
    </location>
</feature>
<feature type="transmembrane region" description="Helical" evidence="1">
    <location>
        <begin position="169"/>
        <end position="191"/>
    </location>
</feature>
<dbReference type="AlphaFoldDB" id="A0A1I3JFA8"/>
<sequence>MNESHYSETRQAPPRTGMYLGAAGAAGLLCAILAFASPQQFWPGYLVAVNFWMSISLGCLGIALIHAVTGGRWGYAIGRSLQAGIGALTVTFLLSWLTVIGAGYAFPWAASNRAELLNPNQMMYLDPLGVAIRYALFGASWIGLGFWLNKLYRREAADRTKFPPQRLAGVGIMVFFLTVSFAAIDFMMALSPSWASSIFPLIRMLNCAVSAMAVMILSRLIHTREPSHSQTALTHDLGNWLQAFNMLWTYLAFSQYILIWGADIPMEVEWYIARRTPLGMVTAISLFLFHFVVPFLLLLLRPLKKRTQTLSIVAAMLLFMCFVDIAWVSLPSYHGAGVMSGVAAVLSIVFIGGIWITAYSRQYAKLPDMIVEDPHAAHAHKAHAHDAVAAHPGETT</sequence>
<feature type="transmembrane region" description="Helical" evidence="1">
    <location>
        <begin position="16"/>
        <end position="36"/>
    </location>
</feature>
<reference evidence="3" key="1">
    <citation type="submission" date="2016-10" db="EMBL/GenBank/DDBJ databases">
        <authorList>
            <person name="Varghese N."/>
            <person name="Submissions S."/>
        </authorList>
    </citation>
    <scope>NUCLEOTIDE SEQUENCE [LARGE SCALE GENOMIC DNA]</scope>
    <source>
        <strain evidence="3">DSM 26348</strain>
    </source>
</reference>
<feature type="transmembrane region" description="Helical" evidence="1">
    <location>
        <begin position="197"/>
        <end position="217"/>
    </location>
</feature>
<dbReference type="OrthoDB" id="140980at2"/>
<keyword evidence="1" id="KW-0472">Membrane</keyword>
<dbReference type="PANTHER" id="PTHR43044">
    <property type="match status" value="1"/>
</dbReference>
<accession>A0A1I3JFA8</accession>
<feature type="transmembrane region" description="Helical" evidence="1">
    <location>
        <begin position="130"/>
        <end position="148"/>
    </location>
</feature>
<evidence type="ECO:0000256" key="1">
    <source>
        <dbReference type="SAM" id="Phobius"/>
    </source>
</evidence>
<protein>
    <recommendedName>
        <fullName evidence="4">Quinol:cytochrome c oxidoreductase quinone-binding subunit 2</fullName>
    </recommendedName>
</protein>
<evidence type="ECO:0000313" key="2">
    <source>
        <dbReference type="EMBL" id="SFI58899.1"/>
    </source>
</evidence>
<evidence type="ECO:0000313" key="3">
    <source>
        <dbReference type="Proteomes" id="UP000199518"/>
    </source>
</evidence>
<feature type="transmembrane region" description="Helical" evidence="1">
    <location>
        <begin position="312"/>
        <end position="330"/>
    </location>
</feature>
<proteinExistence type="predicted"/>